<keyword evidence="4 6" id="KW-1133">Transmembrane helix</keyword>
<evidence type="ECO:0000256" key="1">
    <source>
        <dbReference type="ARBA" id="ARBA00004651"/>
    </source>
</evidence>
<dbReference type="EMBL" id="CP029462">
    <property type="protein sequence ID" value="AXL21051.1"/>
    <property type="molecule type" value="Genomic_DNA"/>
</dbReference>
<feature type="transmembrane region" description="Helical" evidence="6">
    <location>
        <begin position="64"/>
        <end position="85"/>
    </location>
</feature>
<dbReference type="Proteomes" id="UP000254337">
    <property type="component" value="Chromosome"/>
</dbReference>
<dbReference type="AlphaFoldDB" id="A0A346AYV8"/>
<proteinExistence type="predicted"/>
<accession>A0A346AYV8</accession>
<evidence type="ECO:0000256" key="6">
    <source>
        <dbReference type="SAM" id="Phobius"/>
    </source>
</evidence>
<comment type="subcellular location">
    <subcellularLocation>
        <location evidence="1">Cell membrane</location>
        <topology evidence="1">Multi-pass membrane protein</topology>
    </subcellularLocation>
</comment>
<evidence type="ECO:0000256" key="2">
    <source>
        <dbReference type="ARBA" id="ARBA00022475"/>
    </source>
</evidence>
<sequence length="194" mass="21283">MELLAFLSYTFVMAFTPGPNNLMAMSESRRLGFRGAAPLLWGLFVSFFILNGLIYGFIHSLQAALPWIEIPLKAVGSAYILFLTYKMFAPSAGGGSGKAVDKGKRFLAGMLLNFTNVKVMIFLLIGYTSFLLPVYTSEGIIVGLGIVMCLACAASNVVWALAGAALDRFFKNYERLLNWILAALLVFSVIEIWL</sequence>
<dbReference type="PANTHER" id="PTHR30086">
    <property type="entry name" value="ARGININE EXPORTER PROTEIN ARGO"/>
    <property type="match status" value="1"/>
</dbReference>
<evidence type="ECO:0000313" key="7">
    <source>
        <dbReference type="EMBL" id="AXL21051.1"/>
    </source>
</evidence>
<evidence type="ECO:0000313" key="8">
    <source>
        <dbReference type="Proteomes" id="UP000254337"/>
    </source>
</evidence>
<evidence type="ECO:0008006" key="9">
    <source>
        <dbReference type="Google" id="ProtNLM"/>
    </source>
</evidence>
<evidence type="ECO:0000256" key="3">
    <source>
        <dbReference type="ARBA" id="ARBA00022692"/>
    </source>
</evidence>
<feature type="transmembrane region" description="Helical" evidence="6">
    <location>
        <begin position="36"/>
        <end position="58"/>
    </location>
</feature>
<feature type="transmembrane region" description="Helical" evidence="6">
    <location>
        <begin position="6"/>
        <end position="24"/>
    </location>
</feature>
<evidence type="ECO:0000256" key="4">
    <source>
        <dbReference type="ARBA" id="ARBA00022989"/>
    </source>
</evidence>
<dbReference type="Pfam" id="PF01810">
    <property type="entry name" value="LysE"/>
    <property type="match status" value="1"/>
</dbReference>
<gene>
    <name evidence="7" type="ORF">DKB62_05420</name>
</gene>
<dbReference type="GO" id="GO:0033228">
    <property type="term" value="P:cysteine export across plasma membrane"/>
    <property type="evidence" value="ECO:0007669"/>
    <property type="project" value="TreeGrafter"/>
</dbReference>
<feature type="transmembrane region" description="Helical" evidence="6">
    <location>
        <begin position="176"/>
        <end position="193"/>
    </location>
</feature>
<dbReference type="KEGG" id="meg:DKB62_05420"/>
<dbReference type="PANTHER" id="PTHR30086:SF20">
    <property type="entry name" value="ARGININE EXPORTER PROTEIN ARGO-RELATED"/>
    <property type="match status" value="1"/>
</dbReference>
<keyword evidence="8" id="KW-1185">Reference proteome</keyword>
<feature type="transmembrane region" description="Helical" evidence="6">
    <location>
        <begin position="140"/>
        <end position="164"/>
    </location>
</feature>
<feature type="transmembrane region" description="Helical" evidence="6">
    <location>
        <begin position="106"/>
        <end position="128"/>
    </location>
</feature>
<evidence type="ECO:0000256" key="5">
    <source>
        <dbReference type="ARBA" id="ARBA00023136"/>
    </source>
</evidence>
<dbReference type="RefSeq" id="WP_107196217.1">
    <property type="nucleotide sequence ID" value="NZ_CP029462.1"/>
</dbReference>
<keyword evidence="5 6" id="KW-0472">Membrane</keyword>
<dbReference type="GO" id="GO:0015171">
    <property type="term" value="F:amino acid transmembrane transporter activity"/>
    <property type="evidence" value="ECO:0007669"/>
    <property type="project" value="TreeGrafter"/>
</dbReference>
<organism evidence="7 8">
    <name type="scientific">Megasphaera stantonii</name>
    <dbReference type="NCBI Taxonomy" id="2144175"/>
    <lineage>
        <taxon>Bacteria</taxon>
        <taxon>Bacillati</taxon>
        <taxon>Bacillota</taxon>
        <taxon>Negativicutes</taxon>
        <taxon>Veillonellales</taxon>
        <taxon>Veillonellaceae</taxon>
        <taxon>Megasphaera</taxon>
    </lineage>
</organism>
<name>A0A346AYV8_9FIRM</name>
<protein>
    <recommendedName>
        <fullName evidence="9">Lysine transporter LysE</fullName>
    </recommendedName>
</protein>
<dbReference type="GO" id="GO:0005886">
    <property type="term" value="C:plasma membrane"/>
    <property type="evidence" value="ECO:0007669"/>
    <property type="project" value="UniProtKB-SubCell"/>
</dbReference>
<dbReference type="OrthoDB" id="198428at2"/>
<reference evidence="7 8" key="1">
    <citation type="submission" date="2018-05" db="EMBL/GenBank/DDBJ databases">
        <title>Complete genome sequence of Megasphaera sp. AJH120T, isolated from the ceca of a chicken.</title>
        <authorList>
            <person name="Maki J."/>
            <person name="Looft T."/>
        </authorList>
    </citation>
    <scope>NUCLEOTIDE SEQUENCE [LARGE SCALE GENOMIC DNA]</scope>
    <source>
        <strain evidence="7 8">AJH120</strain>
    </source>
</reference>
<dbReference type="InterPro" id="IPR001123">
    <property type="entry name" value="LeuE-type"/>
</dbReference>
<keyword evidence="3 6" id="KW-0812">Transmembrane</keyword>
<keyword evidence="2" id="KW-1003">Cell membrane</keyword>